<organism evidence="2 3">
    <name type="scientific">Candidatus Manganitrophus noduliformans</name>
    <dbReference type="NCBI Taxonomy" id="2606439"/>
    <lineage>
        <taxon>Bacteria</taxon>
        <taxon>Pseudomonadati</taxon>
        <taxon>Nitrospirota</taxon>
        <taxon>Nitrospiria</taxon>
        <taxon>Candidatus Troglogloeales</taxon>
        <taxon>Candidatus Manganitrophaceae</taxon>
        <taxon>Candidatus Manganitrophus</taxon>
    </lineage>
</organism>
<keyword evidence="3" id="KW-1185">Reference proteome</keyword>
<dbReference type="RefSeq" id="WP_168058587.1">
    <property type="nucleotide sequence ID" value="NZ_VTOW01000001.1"/>
</dbReference>
<dbReference type="AlphaFoldDB" id="A0A7X6IA45"/>
<name>A0A7X6IA45_9BACT</name>
<evidence type="ECO:0000256" key="1">
    <source>
        <dbReference type="SAM" id="Phobius"/>
    </source>
</evidence>
<keyword evidence="1" id="KW-0472">Membrane</keyword>
<evidence type="ECO:0000313" key="2">
    <source>
        <dbReference type="EMBL" id="NKE70331.1"/>
    </source>
</evidence>
<keyword evidence="1" id="KW-0812">Transmembrane</keyword>
<gene>
    <name evidence="2" type="ORF">MNODULE_06215</name>
</gene>
<evidence type="ECO:0000313" key="3">
    <source>
        <dbReference type="Proteomes" id="UP000534783"/>
    </source>
</evidence>
<dbReference type="EMBL" id="VTOW01000001">
    <property type="protein sequence ID" value="NKE70331.1"/>
    <property type="molecule type" value="Genomic_DNA"/>
</dbReference>
<accession>A0A7X6IA45</accession>
<dbReference type="Proteomes" id="UP000534783">
    <property type="component" value="Unassembled WGS sequence"/>
</dbReference>
<feature type="transmembrane region" description="Helical" evidence="1">
    <location>
        <begin position="68"/>
        <end position="89"/>
    </location>
</feature>
<keyword evidence="1" id="KW-1133">Transmembrane helix</keyword>
<reference evidence="2 3" key="1">
    <citation type="journal article" date="2020" name="Nature">
        <title>Bacterial chemolithoautotrophy via manganese oxidation.</title>
        <authorList>
            <person name="Yu H."/>
            <person name="Leadbetter J.R."/>
        </authorList>
    </citation>
    <scope>NUCLEOTIDE SEQUENCE [LARGE SCALE GENOMIC DNA]</scope>
    <source>
        <strain evidence="2 3">Mn-1</strain>
    </source>
</reference>
<feature type="transmembrane region" description="Helical" evidence="1">
    <location>
        <begin position="6"/>
        <end position="23"/>
    </location>
</feature>
<feature type="transmembrane region" description="Helical" evidence="1">
    <location>
        <begin position="43"/>
        <end position="62"/>
    </location>
</feature>
<protein>
    <submittedName>
        <fullName evidence="2">Uncharacterized protein</fullName>
    </submittedName>
</protein>
<sequence length="94" mass="10772">MWSGQFLFGGTVVLFSAFLRALANFHLRRPVYARPRAFQSQRFLSMLSIFSNALFVLGFVSLFVTKLWIGLTALLLYPFLLIPGFVFLLSKIYT</sequence>
<proteinExistence type="predicted"/>
<comment type="caution">
    <text evidence="2">The sequence shown here is derived from an EMBL/GenBank/DDBJ whole genome shotgun (WGS) entry which is preliminary data.</text>
</comment>